<accession>A0A4R6G5R7</accession>
<dbReference type="SMART" id="SM00448">
    <property type="entry name" value="REC"/>
    <property type="match status" value="1"/>
</dbReference>
<proteinExistence type="predicted"/>
<keyword evidence="1 2" id="KW-0597">Phosphoprotein</keyword>
<evidence type="ECO:0000256" key="1">
    <source>
        <dbReference type="ARBA" id="ARBA00022553"/>
    </source>
</evidence>
<dbReference type="EMBL" id="SNWF01000006">
    <property type="protein sequence ID" value="TDN89044.1"/>
    <property type="molecule type" value="Genomic_DNA"/>
</dbReference>
<evidence type="ECO:0000256" key="2">
    <source>
        <dbReference type="PROSITE-ProRule" id="PRU00169"/>
    </source>
</evidence>
<name>A0A4R6G5R7_9BURK</name>
<dbReference type="PANTHER" id="PTHR44591:SF3">
    <property type="entry name" value="RESPONSE REGULATORY DOMAIN-CONTAINING PROTEIN"/>
    <property type="match status" value="1"/>
</dbReference>
<sequence>MSFKTMHIINPSILVASDNSSDANLVKRLLAKDFSRISTSTVAEKAATDFEEHLPDILVLAFKSLGLAERFYLGLYRHCARVSAQPHRTIILCDKDNVHRVSKLCLQQHFDDYVLFWPMNYDAPRLGMAIHLAYRELSKFKDEGPSLAEFAGQARRLGELEGLLEQYMETGSKQVNVTQQAVEHAEREINAVVDRWSRQLSRAANTHAVSVDTAETMERELARFKVEEIAARFNSVRDSVRPIGQWAKSLTSQCAAPLESVRSLSSMAEKVKPVVLVVDDDDFQHKIIATILGNQSYRLVFATSGAEALSSVRKERPDLILMDVMLPDMDGLETLKRIRLMPQLARVPVMMISAKSERALVMECLKSGAADFAVKPIDRDKLNSKVSRLSIGLEAKALGTQAN</sequence>
<dbReference type="InterPro" id="IPR011006">
    <property type="entry name" value="CheY-like_superfamily"/>
</dbReference>
<dbReference type="SUPFAM" id="SSF52172">
    <property type="entry name" value="CheY-like"/>
    <property type="match status" value="1"/>
</dbReference>
<dbReference type="Pfam" id="PF00072">
    <property type="entry name" value="Response_reg"/>
    <property type="match status" value="1"/>
</dbReference>
<dbReference type="RefSeq" id="WP_112992924.1">
    <property type="nucleotide sequence ID" value="NZ_PTLZ01000004.1"/>
</dbReference>
<keyword evidence="5" id="KW-1185">Reference proteome</keyword>
<dbReference type="Proteomes" id="UP000294737">
    <property type="component" value="Unassembled WGS sequence"/>
</dbReference>
<evidence type="ECO:0000313" key="5">
    <source>
        <dbReference type="Proteomes" id="UP000294737"/>
    </source>
</evidence>
<dbReference type="Gene3D" id="3.40.50.2300">
    <property type="match status" value="1"/>
</dbReference>
<dbReference type="PANTHER" id="PTHR44591">
    <property type="entry name" value="STRESS RESPONSE REGULATOR PROTEIN 1"/>
    <property type="match status" value="1"/>
</dbReference>
<evidence type="ECO:0000259" key="3">
    <source>
        <dbReference type="PROSITE" id="PS50110"/>
    </source>
</evidence>
<protein>
    <submittedName>
        <fullName evidence="4">Response regulator receiver domain-containing protein</fullName>
    </submittedName>
</protein>
<dbReference type="AlphaFoldDB" id="A0A4R6G5R7"/>
<dbReference type="InterPro" id="IPR001789">
    <property type="entry name" value="Sig_transdc_resp-reg_receiver"/>
</dbReference>
<reference evidence="4 5" key="1">
    <citation type="submission" date="2019-03" db="EMBL/GenBank/DDBJ databases">
        <title>Genomic Encyclopedia of Type Strains, Phase IV (KMG-IV): sequencing the most valuable type-strain genomes for metagenomic binning, comparative biology and taxonomic classification.</title>
        <authorList>
            <person name="Goeker M."/>
        </authorList>
    </citation>
    <scope>NUCLEOTIDE SEQUENCE [LARGE SCALE GENOMIC DNA]</scope>
    <source>
        <strain evidence="4 5">DSM 18555</strain>
    </source>
</reference>
<organism evidence="4 5">
    <name type="scientific">Herminiimonas fonticola</name>
    <dbReference type="NCBI Taxonomy" id="303380"/>
    <lineage>
        <taxon>Bacteria</taxon>
        <taxon>Pseudomonadati</taxon>
        <taxon>Pseudomonadota</taxon>
        <taxon>Betaproteobacteria</taxon>
        <taxon>Burkholderiales</taxon>
        <taxon>Oxalobacteraceae</taxon>
        <taxon>Herminiimonas</taxon>
    </lineage>
</organism>
<feature type="domain" description="Response regulatory" evidence="3">
    <location>
        <begin position="274"/>
        <end position="390"/>
    </location>
</feature>
<dbReference type="InterPro" id="IPR050595">
    <property type="entry name" value="Bact_response_regulator"/>
</dbReference>
<dbReference type="PROSITE" id="PS50110">
    <property type="entry name" value="RESPONSE_REGULATORY"/>
    <property type="match status" value="1"/>
</dbReference>
<gene>
    <name evidence="4" type="ORF">EV677_2635</name>
</gene>
<evidence type="ECO:0000313" key="4">
    <source>
        <dbReference type="EMBL" id="TDN89044.1"/>
    </source>
</evidence>
<dbReference type="GO" id="GO:0000160">
    <property type="term" value="P:phosphorelay signal transduction system"/>
    <property type="evidence" value="ECO:0007669"/>
    <property type="project" value="InterPro"/>
</dbReference>
<feature type="modified residue" description="4-aspartylphosphate" evidence="2">
    <location>
        <position position="323"/>
    </location>
</feature>
<dbReference type="OrthoDB" id="9793421at2"/>
<comment type="caution">
    <text evidence="4">The sequence shown here is derived from an EMBL/GenBank/DDBJ whole genome shotgun (WGS) entry which is preliminary data.</text>
</comment>